<dbReference type="Proteomes" id="UP000028828">
    <property type="component" value="Unassembled WGS sequence"/>
</dbReference>
<organism evidence="2 3">
    <name type="scientific">Toxoplasma gondii p89</name>
    <dbReference type="NCBI Taxonomy" id="943119"/>
    <lineage>
        <taxon>Eukaryota</taxon>
        <taxon>Sar</taxon>
        <taxon>Alveolata</taxon>
        <taxon>Apicomplexa</taxon>
        <taxon>Conoidasida</taxon>
        <taxon>Coccidia</taxon>
        <taxon>Eucoccidiorida</taxon>
        <taxon>Eimeriorina</taxon>
        <taxon>Sarcocystidae</taxon>
        <taxon>Toxoplasma</taxon>
    </lineage>
</organism>
<comment type="caution">
    <text evidence="2">The sequence shown here is derived from an EMBL/GenBank/DDBJ whole genome shotgun (WGS) entry which is preliminary data.</text>
</comment>
<proteinExistence type="predicted"/>
<evidence type="ECO:0000256" key="1">
    <source>
        <dbReference type="SAM" id="SignalP"/>
    </source>
</evidence>
<dbReference type="EMBL" id="AEYI02001011">
    <property type="protein sequence ID" value="KFG42532.1"/>
    <property type="molecule type" value="Genomic_DNA"/>
</dbReference>
<accession>A0A086KDR4</accession>
<gene>
    <name evidence="2" type="ORF">TGP89_226860</name>
</gene>
<reference evidence="2 3" key="1">
    <citation type="submission" date="2014-03" db="EMBL/GenBank/DDBJ databases">
        <authorList>
            <person name="Sibley D."/>
            <person name="Venepally P."/>
            <person name="Karamycheva S."/>
            <person name="Hadjithomas M."/>
            <person name="Khan A."/>
            <person name="Brunk B."/>
            <person name="Roos D."/>
            <person name="Caler E."/>
            <person name="Lorenzi H."/>
        </authorList>
    </citation>
    <scope>NUCLEOTIDE SEQUENCE [LARGE SCALE GENOMIC DNA]</scope>
    <source>
        <strain evidence="3">p89</strain>
    </source>
</reference>
<protein>
    <submittedName>
        <fullName evidence="2">SAG-related sequence SRS67</fullName>
    </submittedName>
</protein>
<name>A0A086KDR4_TOXGO</name>
<feature type="signal peptide" evidence="1">
    <location>
        <begin position="1"/>
        <end position="25"/>
    </location>
</feature>
<dbReference type="VEuPathDB" id="ToxoDB:TGP89_226860"/>
<evidence type="ECO:0000313" key="2">
    <source>
        <dbReference type="EMBL" id="KFG42532.1"/>
    </source>
</evidence>
<dbReference type="AlphaFoldDB" id="A0A086KDR4"/>
<dbReference type="OrthoDB" id="330059at2759"/>
<evidence type="ECO:0000313" key="3">
    <source>
        <dbReference type="Proteomes" id="UP000028828"/>
    </source>
</evidence>
<sequence length="210" mass="23025">MGFRKPLFSGRQWVALMCVFAAVGGKSVLHSGVHGRVLDALIDVKEPTHVSISMQYGDELRLLCTGATATIPQNFKVKCCNDFGAICTPGNVESEYQGMFPLAGKEFLFWTGGNAITTPATFRLPPSEKGNRYKERFSIGCVDEKNQVSVIDVTVLASDYNLRDDFSEAMRRQRQTEKNRVQESGVGALASFPVAVVFSLLSFVSVSQTL</sequence>
<feature type="chain" id="PRO_5001809210" evidence="1">
    <location>
        <begin position="26"/>
        <end position="210"/>
    </location>
</feature>
<keyword evidence="1" id="KW-0732">Signal</keyword>